<proteinExistence type="predicted"/>
<organism evidence="2 3">
    <name type="scientific">Allochromatium humboldtianum</name>
    <dbReference type="NCBI Taxonomy" id="504901"/>
    <lineage>
        <taxon>Bacteria</taxon>
        <taxon>Pseudomonadati</taxon>
        <taxon>Pseudomonadota</taxon>
        <taxon>Gammaproteobacteria</taxon>
        <taxon>Chromatiales</taxon>
        <taxon>Chromatiaceae</taxon>
        <taxon>Allochromatium</taxon>
    </lineage>
</organism>
<comment type="caution">
    <text evidence="2">The sequence shown here is derived from an EMBL/GenBank/DDBJ whole genome shotgun (WGS) entry which is preliminary data.</text>
</comment>
<gene>
    <name evidence="2" type="ORF">HW932_06685</name>
</gene>
<evidence type="ECO:0000256" key="1">
    <source>
        <dbReference type="SAM" id="MobiDB-lite"/>
    </source>
</evidence>
<accession>A0A850R854</accession>
<sequence length="67" mass="7773">MTDEERALYLDLQQNRFGPNRRLEQEHVGFHRLIDQLDALGVEQLSRNGSSPPDWPPSRHWPAPLPS</sequence>
<protein>
    <submittedName>
        <fullName evidence="2">Uncharacterized protein</fullName>
    </submittedName>
</protein>
<dbReference type="RefSeq" id="WP_176975733.1">
    <property type="nucleotide sequence ID" value="NZ_JABZEO010000003.1"/>
</dbReference>
<dbReference type="EMBL" id="JABZEO010000003">
    <property type="protein sequence ID" value="NVZ08945.1"/>
    <property type="molecule type" value="Genomic_DNA"/>
</dbReference>
<reference evidence="2 3" key="1">
    <citation type="submission" date="2020-06" db="EMBL/GenBank/DDBJ databases">
        <title>Whole-genome sequence of Allochromatium humboldtianum DSM 21881, type strain.</title>
        <authorList>
            <person name="Kyndt J.A."/>
            <person name="Meyer T.E."/>
        </authorList>
    </citation>
    <scope>NUCLEOTIDE SEQUENCE [LARGE SCALE GENOMIC DNA]</scope>
    <source>
        <strain evidence="2 3">DSM 21881</strain>
    </source>
</reference>
<evidence type="ECO:0000313" key="3">
    <source>
        <dbReference type="Proteomes" id="UP000592294"/>
    </source>
</evidence>
<keyword evidence="3" id="KW-1185">Reference proteome</keyword>
<evidence type="ECO:0000313" key="2">
    <source>
        <dbReference type="EMBL" id="NVZ08945.1"/>
    </source>
</evidence>
<dbReference type="Proteomes" id="UP000592294">
    <property type="component" value="Unassembled WGS sequence"/>
</dbReference>
<dbReference type="AlphaFoldDB" id="A0A850R854"/>
<name>A0A850R854_9GAMM</name>
<feature type="region of interest" description="Disordered" evidence="1">
    <location>
        <begin position="44"/>
        <end position="67"/>
    </location>
</feature>